<proteinExistence type="predicted"/>
<evidence type="ECO:0000313" key="2">
    <source>
        <dbReference type="Proteomes" id="UP000695000"/>
    </source>
</evidence>
<organism evidence="2 3">
    <name type="scientific">Nicrophorus vespilloides</name>
    <name type="common">Boreal carrion beetle</name>
    <dbReference type="NCBI Taxonomy" id="110193"/>
    <lineage>
        <taxon>Eukaryota</taxon>
        <taxon>Metazoa</taxon>
        <taxon>Ecdysozoa</taxon>
        <taxon>Arthropoda</taxon>
        <taxon>Hexapoda</taxon>
        <taxon>Insecta</taxon>
        <taxon>Pterygota</taxon>
        <taxon>Neoptera</taxon>
        <taxon>Endopterygota</taxon>
        <taxon>Coleoptera</taxon>
        <taxon>Polyphaga</taxon>
        <taxon>Staphyliniformia</taxon>
        <taxon>Silphidae</taxon>
        <taxon>Nicrophorinae</taxon>
        <taxon>Nicrophorus</taxon>
    </lineage>
</organism>
<dbReference type="Proteomes" id="UP000695000">
    <property type="component" value="Unplaced"/>
</dbReference>
<feature type="domain" description="SAC3/GANP/THP3 conserved" evidence="1">
    <location>
        <begin position="12"/>
        <end position="275"/>
    </location>
</feature>
<dbReference type="PANTHER" id="PTHR12436">
    <property type="entry name" value="80 KDA MCM3-ASSOCIATED PROTEIN"/>
    <property type="match status" value="1"/>
</dbReference>
<sequence length="294" mass="33883">MSNIVGTCTTKCPAEEIKMRERERLLHPLEVQSSVERQRCPKADVNRVVKCHVRCAAGQSLQKPTNLRTVPALLDTINYLLDSVITNTKFPQNVIYDFICDRLMAVRQDVVVQNLVSLACIRILQSVVTFHAYAAFCFYKEPISKFDPKLNNKHLQETLKKLLKIYSESDAAESNKRTSFESIYLLHNLGNAEAMRHALQLPKNLRERSELKLSLEISLSFVKRNYLRACRLMEKLPLLLEAVASLHFPRINEDVAIVMSKAYRNNDYPLNNLLETNNLALSERKLLRYSKYQL</sequence>
<evidence type="ECO:0000313" key="3">
    <source>
        <dbReference type="RefSeq" id="XP_017768158.1"/>
    </source>
</evidence>
<dbReference type="GeneID" id="108556520"/>
<dbReference type="PANTHER" id="PTHR12436:SF38">
    <property type="entry name" value="SAC3 DOMAIN-CONTAINING PROTEIN 1"/>
    <property type="match status" value="1"/>
</dbReference>
<evidence type="ECO:0000259" key="1">
    <source>
        <dbReference type="Pfam" id="PF03399"/>
    </source>
</evidence>
<name>A0ABM1M0Q8_NICVS</name>
<dbReference type="InterPro" id="IPR005062">
    <property type="entry name" value="SAC3/GANP/THP3_conserved"/>
</dbReference>
<dbReference type="InterPro" id="IPR045107">
    <property type="entry name" value="SAC3/GANP/THP3"/>
</dbReference>
<reference evidence="3" key="1">
    <citation type="submission" date="2025-08" db="UniProtKB">
        <authorList>
            <consortium name="RefSeq"/>
        </authorList>
    </citation>
    <scope>IDENTIFICATION</scope>
    <source>
        <tissue evidence="3">Whole Larva</tissue>
    </source>
</reference>
<protein>
    <submittedName>
        <fullName evidence="3">SAC3 domain-containing protein 1</fullName>
    </submittedName>
</protein>
<dbReference type="Pfam" id="PF03399">
    <property type="entry name" value="SAC3_GANP"/>
    <property type="match status" value="1"/>
</dbReference>
<dbReference type="RefSeq" id="XP_017768158.1">
    <property type="nucleotide sequence ID" value="XM_017912669.1"/>
</dbReference>
<gene>
    <name evidence="3" type="primary">LOC108556520</name>
</gene>
<accession>A0ABM1M0Q8</accession>
<dbReference type="Gene3D" id="1.25.40.990">
    <property type="match status" value="1"/>
</dbReference>
<keyword evidence="2" id="KW-1185">Reference proteome</keyword>